<comment type="caution">
    <text evidence="9">The sequence shown here is derived from an EMBL/GenBank/DDBJ whole genome shotgun (WGS) entry which is preliminary data.</text>
</comment>
<keyword evidence="3" id="KW-1003">Cell membrane</keyword>
<dbReference type="Pfam" id="PF03458">
    <property type="entry name" value="Gly_transporter"/>
    <property type="match status" value="2"/>
</dbReference>
<dbReference type="PANTHER" id="PTHR30506">
    <property type="entry name" value="INNER MEMBRANE PROTEIN"/>
    <property type="match status" value="1"/>
</dbReference>
<dbReference type="InterPro" id="IPR005115">
    <property type="entry name" value="Gly_transporter"/>
</dbReference>
<feature type="transmembrane region" description="Helical" evidence="7">
    <location>
        <begin position="76"/>
        <end position="93"/>
    </location>
</feature>
<evidence type="ECO:0000256" key="4">
    <source>
        <dbReference type="ARBA" id="ARBA00022692"/>
    </source>
</evidence>
<evidence type="ECO:0000256" key="6">
    <source>
        <dbReference type="ARBA" id="ARBA00023136"/>
    </source>
</evidence>
<evidence type="ECO:0000256" key="5">
    <source>
        <dbReference type="ARBA" id="ARBA00022989"/>
    </source>
</evidence>
<feature type="domain" description="Glycine transporter" evidence="8">
    <location>
        <begin position="22"/>
        <end position="93"/>
    </location>
</feature>
<feature type="transmembrane region" description="Helical" evidence="7">
    <location>
        <begin position="44"/>
        <end position="64"/>
    </location>
</feature>
<sequence>MSVWLSSNLDNAASLVHHGGELAGIVAFAASGALLSVRRDLDVVGIVLLAAATALGGGIIRDVIIGKTPPTAFTDLRLVAVAVATALVIFVWHPPARLTRWPLEVADAVGLGLFAVTGTVTAYEHGLSAPSAAMLGLTTAIGGGIIRDVLSGSVPAVLRSNEHLYAIPSLVGAAVTALLLHVGVYRPWVGLLCAALVTVVRLASLRYGWHGPRPWYTKTARRDDR</sequence>
<evidence type="ECO:0000313" key="10">
    <source>
        <dbReference type="Proteomes" id="UP001501170"/>
    </source>
</evidence>
<evidence type="ECO:0000256" key="1">
    <source>
        <dbReference type="ARBA" id="ARBA00004651"/>
    </source>
</evidence>
<feature type="transmembrane region" description="Helical" evidence="7">
    <location>
        <begin position="105"/>
        <end position="123"/>
    </location>
</feature>
<feature type="transmembrane region" description="Helical" evidence="7">
    <location>
        <begin position="188"/>
        <end position="209"/>
    </location>
</feature>
<feature type="domain" description="Glycine transporter" evidence="8">
    <location>
        <begin position="105"/>
        <end position="179"/>
    </location>
</feature>
<dbReference type="RefSeq" id="WP_346075059.1">
    <property type="nucleotide sequence ID" value="NZ_BAAARB010000003.1"/>
</dbReference>
<comment type="subcellular location">
    <subcellularLocation>
        <location evidence="1">Cell membrane</location>
        <topology evidence="1">Multi-pass membrane protein</topology>
    </subcellularLocation>
</comment>
<dbReference type="Proteomes" id="UP001501170">
    <property type="component" value="Unassembled WGS sequence"/>
</dbReference>
<dbReference type="EMBL" id="BAAARB010000003">
    <property type="protein sequence ID" value="GAA2371125.1"/>
    <property type="molecule type" value="Genomic_DNA"/>
</dbReference>
<keyword evidence="6 7" id="KW-0472">Membrane</keyword>
<keyword evidence="4 7" id="KW-0812">Transmembrane</keyword>
<comment type="similarity">
    <text evidence="2">Belongs to the UPF0126 family.</text>
</comment>
<evidence type="ECO:0000259" key="8">
    <source>
        <dbReference type="Pfam" id="PF03458"/>
    </source>
</evidence>
<organism evidence="9 10">
    <name type="scientific">Gordonia cholesterolivorans</name>
    <dbReference type="NCBI Taxonomy" id="559625"/>
    <lineage>
        <taxon>Bacteria</taxon>
        <taxon>Bacillati</taxon>
        <taxon>Actinomycetota</taxon>
        <taxon>Actinomycetes</taxon>
        <taxon>Mycobacteriales</taxon>
        <taxon>Gordoniaceae</taxon>
        <taxon>Gordonia</taxon>
    </lineage>
</organism>
<keyword evidence="5 7" id="KW-1133">Transmembrane helix</keyword>
<reference evidence="9 10" key="1">
    <citation type="journal article" date="2019" name="Int. J. Syst. Evol. Microbiol.">
        <title>The Global Catalogue of Microorganisms (GCM) 10K type strain sequencing project: providing services to taxonomists for standard genome sequencing and annotation.</title>
        <authorList>
            <consortium name="The Broad Institute Genomics Platform"/>
            <consortium name="The Broad Institute Genome Sequencing Center for Infectious Disease"/>
            <person name="Wu L."/>
            <person name="Ma J."/>
        </authorList>
    </citation>
    <scope>NUCLEOTIDE SEQUENCE [LARGE SCALE GENOMIC DNA]</scope>
    <source>
        <strain evidence="9 10">JCM 16227</strain>
    </source>
</reference>
<protein>
    <submittedName>
        <fullName evidence="9">Trimeric intracellular cation channel family protein</fullName>
    </submittedName>
</protein>
<name>A0ABN3H725_9ACTN</name>
<evidence type="ECO:0000256" key="2">
    <source>
        <dbReference type="ARBA" id="ARBA00008193"/>
    </source>
</evidence>
<proteinExistence type="inferred from homology"/>
<accession>A0ABN3H725</accession>
<feature type="transmembrane region" description="Helical" evidence="7">
    <location>
        <begin position="20"/>
        <end position="37"/>
    </location>
</feature>
<keyword evidence="10" id="KW-1185">Reference proteome</keyword>
<dbReference type="PANTHER" id="PTHR30506:SF3">
    <property type="entry name" value="UPF0126 INNER MEMBRANE PROTEIN YADS-RELATED"/>
    <property type="match status" value="1"/>
</dbReference>
<feature type="transmembrane region" description="Helical" evidence="7">
    <location>
        <begin position="162"/>
        <end position="182"/>
    </location>
</feature>
<feature type="transmembrane region" description="Helical" evidence="7">
    <location>
        <begin position="129"/>
        <end position="150"/>
    </location>
</feature>
<evidence type="ECO:0000256" key="7">
    <source>
        <dbReference type="SAM" id="Phobius"/>
    </source>
</evidence>
<evidence type="ECO:0000256" key="3">
    <source>
        <dbReference type="ARBA" id="ARBA00022475"/>
    </source>
</evidence>
<evidence type="ECO:0000313" key="9">
    <source>
        <dbReference type="EMBL" id="GAA2371125.1"/>
    </source>
</evidence>
<gene>
    <name evidence="9" type="ORF">GCM10009855_08040</name>
</gene>